<dbReference type="Pfam" id="PF08240">
    <property type="entry name" value="ADH_N"/>
    <property type="match status" value="1"/>
</dbReference>
<feature type="non-terminal residue" evidence="2">
    <location>
        <position position="1"/>
    </location>
</feature>
<dbReference type="InterPro" id="IPR011032">
    <property type="entry name" value="GroES-like_sf"/>
</dbReference>
<dbReference type="Gene3D" id="3.90.180.10">
    <property type="entry name" value="Medium-chain alcohol dehydrogenases, catalytic domain"/>
    <property type="match status" value="1"/>
</dbReference>
<proteinExistence type="predicted"/>
<feature type="domain" description="Alcohol dehydrogenase-like N-terminal" evidence="1">
    <location>
        <begin position="19"/>
        <end position="124"/>
    </location>
</feature>
<dbReference type="InterPro" id="IPR052711">
    <property type="entry name" value="Zinc_ADH-like"/>
</dbReference>
<protein>
    <recommendedName>
        <fullName evidence="1">Alcohol dehydrogenase-like N-terminal domain-containing protein</fullName>
    </recommendedName>
</protein>
<dbReference type="InterPro" id="IPR013154">
    <property type="entry name" value="ADH-like_N"/>
</dbReference>
<comment type="caution">
    <text evidence="2">The sequence shown here is derived from an EMBL/GenBank/DDBJ whole genome shotgun (WGS) entry which is preliminary data.</text>
</comment>
<feature type="non-terminal residue" evidence="2">
    <location>
        <position position="131"/>
    </location>
</feature>
<dbReference type="EMBL" id="BKCJ011709000">
    <property type="protein sequence ID" value="GFD47843.1"/>
    <property type="molecule type" value="Genomic_DNA"/>
</dbReference>
<sequence length="131" mass="14210">PKNLDNFRLGEYDEPTVRDYEVKIQVKATSLNYRDWALANGWFGYPGEVLPMVPFSDASGVVTAIGAGVTKFQPGDRVAVNFFPDWHDGAFSAAKVARSLGGSTDGVLAEYVTFPEAAVVKVPDAFSFEEA</sequence>
<dbReference type="SUPFAM" id="SSF50129">
    <property type="entry name" value="GroES-like"/>
    <property type="match status" value="1"/>
</dbReference>
<evidence type="ECO:0000313" key="2">
    <source>
        <dbReference type="EMBL" id="GFD47843.1"/>
    </source>
</evidence>
<evidence type="ECO:0000259" key="1">
    <source>
        <dbReference type="Pfam" id="PF08240"/>
    </source>
</evidence>
<gene>
    <name evidence="2" type="ORF">Tci_919812</name>
</gene>
<organism evidence="2">
    <name type="scientific">Tanacetum cinerariifolium</name>
    <name type="common">Dalmatian daisy</name>
    <name type="synonym">Chrysanthemum cinerariifolium</name>
    <dbReference type="NCBI Taxonomy" id="118510"/>
    <lineage>
        <taxon>Eukaryota</taxon>
        <taxon>Viridiplantae</taxon>
        <taxon>Streptophyta</taxon>
        <taxon>Embryophyta</taxon>
        <taxon>Tracheophyta</taxon>
        <taxon>Spermatophyta</taxon>
        <taxon>Magnoliopsida</taxon>
        <taxon>eudicotyledons</taxon>
        <taxon>Gunneridae</taxon>
        <taxon>Pentapetalae</taxon>
        <taxon>asterids</taxon>
        <taxon>campanulids</taxon>
        <taxon>Asterales</taxon>
        <taxon>Asteraceae</taxon>
        <taxon>Asteroideae</taxon>
        <taxon>Anthemideae</taxon>
        <taxon>Anthemidinae</taxon>
        <taxon>Tanacetum</taxon>
    </lineage>
</organism>
<reference evidence="2" key="1">
    <citation type="journal article" date="2019" name="Sci. Rep.">
        <title>Draft genome of Tanacetum cinerariifolium, the natural source of mosquito coil.</title>
        <authorList>
            <person name="Yamashiro T."/>
            <person name="Shiraishi A."/>
            <person name="Satake H."/>
            <person name="Nakayama K."/>
        </authorList>
    </citation>
    <scope>NUCLEOTIDE SEQUENCE</scope>
</reference>
<dbReference type="AlphaFoldDB" id="A0A699WL57"/>
<dbReference type="PANTHER" id="PTHR45033:SF2">
    <property type="entry name" value="ZINC-TYPE ALCOHOL DEHYDROGENASE-LIKE PROTEIN C1773.06C"/>
    <property type="match status" value="1"/>
</dbReference>
<name>A0A699WL57_TANCI</name>
<dbReference type="PANTHER" id="PTHR45033">
    <property type="match status" value="1"/>
</dbReference>
<accession>A0A699WL57</accession>